<dbReference type="InterPro" id="IPR013189">
    <property type="entry name" value="Glyco_hydro_32_C"/>
</dbReference>
<keyword evidence="9" id="KW-0963">Cytoplasm</keyword>
<evidence type="ECO:0000256" key="3">
    <source>
        <dbReference type="ARBA" id="ARBA00012758"/>
    </source>
</evidence>
<feature type="domain" description="Glycosyl hydrolase family 32 C-terminal" evidence="11">
    <location>
        <begin position="408"/>
        <end position="446"/>
    </location>
</feature>
<sequence>MANMLKRDLEALVRRIEAADGARVASDPWRQHFHLEPPAGWLNDPNGLCRWGEWYHIFYQYSPFDTRGGIKLWGHYRSRDLLHFERLQPMLYPDQPWDLHGVYSGSALVEDDAMYLYYTGNVKHEGDFDYITAGRGHNTALAVSRDGVTVERKTLLLENRDYPSDLTCHVRDPKVWAQDGRYYLVLGARTREDRGVLLVYESADKYRWKLQNRITTPEKFGYMWECPDLYCLDGRWFLQCSPQGVARQGDKYQNVYTCGYFPLHGDFRGACRLGEFTELDSGFDFYAPQTFLDGQRRLLIGWLGMPDAPYENPTAARGWQHCLSVPCVLERAGEKVYRLPVPELKTLRRGAVAPQDAQVFDLEAETELRGRLAIRDSAVVAWEQGRLTLTLTQGGYGRDTRVLEVEQVHSLRVLADTTSLEIFVNGGEGVLSTRYYPNPEQRGVTVEGAAASLWEMGAITMTENWEGTAK</sequence>
<evidence type="ECO:0000256" key="6">
    <source>
        <dbReference type="ARBA" id="ARBA00023295"/>
    </source>
</evidence>
<dbReference type="AlphaFoldDB" id="A0A9D1A7Z2"/>
<evidence type="ECO:0000313" key="12">
    <source>
        <dbReference type="EMBL" id="HIR09589.1"/>
    </source>
</evidence>
<name>A0A9D1A7Z2_9FIRM</name>
<organism evidence="12 13">
    <name type="scientific">Candidatus Avoscillospira stercoripullorum</name>
    <dbReference type="NCBI Taxonomy" id="2840709"/>
    <lineage>
        <taxon>Bacteria</taxon>
        <taxon>Bacillati</taxon>
        <taxon>Bacillota</taxon>
        <taxon>Clostridia</taxon>
        <taxon>Eubacteriales</taxon>
        <taxon>Oscillospiraceae</taxon>
        <taxon>Oscillospiraceae incertae sedis</taxon>
        <taxon>Candidatus Avoscillospira</taxon>
    </lineage>
</organism>
<evidence type="ECO:0000256" key="7">
    <source>
        <dbReference type="ARBA" id="ARBA00033367"/>
    </source>
</evidence>
<dbReference type="PROSITE" id="PS00609">
    <property type="entry name" value="GLYCOSYL_HYDROL_F32"/>
    <property type="match status" value="1"/>
</dbReference>
<dbReference type="GO" id="GO:0005975">
    <property type="term" value="P:carbohydrate metabolic process"/>
    <property type="evidence" value="ECO:0007669"/>
    <property type="project" value="InterPro"/>
</dbReference>
<dbReference type="GO" id="GO:0005737">
    <property type="term" value="C:cytoplasm"/>
    <property type="evidence" value="ECO:0007669"/>
    <property type="project" value="UniProtKB-SubCell"/>
</dbReference>
<reference evidence="12" key="2">
    <citation type="journal article" date="2021" name="PeerJ">
        <title>Extensive microbial diversity within the chicken gut microbiome revealed by metagenomics and culture.</title>
        <authorList>
            <person name="Gilroy R."/>
            <person name="Ravi A."/>
            <person name="Getino M."/>
            <person name="Pursley I."/>
            <person name="Horton D.L."/>
            <person name="Alikhan N.F."/>
            <person name="Baker D."/>
            <person name="Gharbi K."/>
            <person name="Hall N."/>
            <person name="Watson M."/>
            <person name="Adriaenssens E.M."/>
            <person name="Foster-Nyarko E."/>
            <person name="Jarju S."/>
            <person name="Secka A."/>
            <person name="Antonio M."/>
            <person name="Oren A."/>
            <person name="Chaudhuri R.R."/>
            <person name="La Ragione R."/>
            <person name="Hildebrand F."/>
            <person name="Pallen M.J."/>
        </authorList>
    </citation>
    <scope>NUCLEOTIDE SEQUENCE</scope>
    <source>
        <strain evidence="12">ChiHjej9B8-7071</strain>
    </source>
</reference>
<comment type="catalytic activity">
    <reaction evidence="8">
        <text>Hydrolysis of terminal non-reducing beta-D-fructofuranoside residues in beta-D-fructofuranosides.</text>
        <dbReference type="EC" id="3.2.1.26"/>
    </reaction>
</comment>
<evidence type="ECO:0000259" key="10">
    <source>
        <dbReference type="Pfam" id="PF00251"/>
    </source>
</evidence>
<evidence type="ECO:0000256" key="5">
    <source>
        <dbReference type="ARBA" id="ARBA00022801"/>
    </source>
</evidence>
<keyword evidence="6 8" id="KW-0326">Glycosidase</keyword>
<evidence type="ECO:0000256" key="2">
    <source>
        <dbReference type="ARBA" id="ARBA00009902"/>
    </source>
</evidence>
<dbReference type="EMBL" id="DVGD01000127">
    <property type="protein sequence ID" value="HIR09589.1"/>
    <property type="molecule type" value="Genomic_DNA"/>
</dbReference>
<dbReference type="Pfam" id="PF08244">
    <property type="entry name" value="Glyco_hydro_32C"/>
    <property type="match status" value="1"/>
</dbReference>
<dbReference type="Proteomes" id="UP000824258">
    <property type="component" value="Unassembled WGS sequence"/>
</dbReference>
<evidence type="ECO:0000256" key="8">
    <source>
        <dbReference type="RuleBase" id="RU362110"/>
    </source>
</evidence>
<dbReference type="Gene3D" id="2.115.10.20">
    <property type="entry name" value="Glycosyl hydrolase domain, family 43"/>
    <property type="match status" value="1"/>
</dbReference>
<dbReference type="PANTHER" id="PTHR43101:SF1">
    <property type="entry name" value="BETA-FRUCTOSIDASE"/>
    <property type="match status" value="1"/>
</dbReference>
<dbReference type="SUPFAM" id="SSF75005">
    <property type="entry name" value="Arabinanase/levansucrase/invertase"/>
    <property type="match status" value="1"/>
</dbReference>
<evidence type="ECO:0000256" key="9">
    <source>
        <dbReference type="RuleBase" id="RU365015"/>
    </source>
</evidence>
<comment type="caution">
    <text evidence="12">The sequence shown here is derived from an EMBL/GenBank/DDBJ whole genome shotgun (WGS) entry which is preliminary data.</text>
</comment>
<dbReference type="GO" id="GO:0004564">
    <property type="term" value="F:beta-fructofuranosidase activity"/>
    <property type="evidence" value="ECO:0007669"/>
    <property type="project" value="UniProtKB-EC"/>
</dbReference>
<evidence type="ECO:0000256" key="4">
    <source>
        <dbReference type="ARBA" id="ARBA00019623"/>
    </source>
</evidence>
<dbReference type="PANTHER" id="PTHR43101">
    <property type="entry name" value="BETA-FRUCTOSIDASE"/>
    <property type="match status" value="1"/>
</dbReference>
<accession>A0A9D1A7Z2</accession>
<dbReference type="EC" id="3.2.1.26" evidence="3 8"/>
<evidence type="ECO:0000256" key="1">
    <source>
        <dbReference type="ARBA" id="ARBA00004914"/>
    </source>
</evidence>
<evidence type="ECO:0000259" key="11">
    <source>
        <dbReference type="Pfam" id="PF08244"/>
    </source>
</evidence>
<dbReference type="InterPro" id="IPR001362">
    <property type="entry name" value="Glyco_hydro_32"/>
</dbReference>
<comment type="pathway">
    <text evidence="1 9">Glycan biosynthesis; sucrose metabolism.</text>
</comment>
<dbReference type="SUPFAM" id="SSF49899">
    <property type="entry name" value="Concanavalin A-like lectins/glucanases"/>
    <property type="match status" value="1"/>
</dbReference>
<gene>
    <name evidence="12" type="ORF">IAA70_04205</name>
</gene>
<comment type="subcellular location">
    <subcellularLocation>
        <location evidence="9">Cytoplasm</location>
    </subcellularLocation>
</comment>
<reference evidence="12" key="1">
    <citation type="submission" date="2020-10" db="EMBL/GenBank/DDBJ databases">
        <authorList>
            <person name="Gilroy R."/>
        </authorList>
    </citation>
    <scope>NUCLEOTIDE SEQUENCE</scope>
    <source>
        <strain evidence="12">ChiHjej9B8-7071</strain>
    </source>
</reference>
<dbReference type="InterPro" id="IPR006232">
    <property type="entry name" value="Suc6P_hydrolase"/>
</dbReference>
<comment type="similarity">
    <text evidence="2 8">Belongs to the glycosyl hydrolase 32 family.</text>
</comment>
<feature type="domain" description="Glycosyl hydrolase family 32 N-terminal" evidence="10">
    <location>
        <begin position="34"/>
        <end position="331"/>
    </location>
</feature>
<dbReference type="InterPro" id="IPR013320">
    <property type="entry name" value="ConA-like_dom_sf"/>
</dbReference>
<keyword evidence="9" id="KW-0119">Carbohydrate metabolism</keyword>
<dbReference type="InterPro" id="IPR023296">
    <property type="entry name" value="Glyco_hydro_beta-prop_sf"/>
</dbReference>
<dbReference type="Gene3D" id="2.60.120.560">
    <property type="entry name" value="Exo-inulinase, domain 1"/>
    <property type="match status" value="1"/>
</dbReference>
<dbReference type="CDD" id="cd18623">
    <property type="entry name" value="GH32_ScrB-like"/>
    <property type="match status" value="1"/>
</dbReference>
<dbReference type="NCBIfam" id="TIGR01322">
    <property type="entry name" value="scrB_fam"/>
    <property type="match status" value="1"/>
</dbReference>
<dbReference type="InterPro" id="IPR018053">
    <property type="entry name" value="Glyco_hydro_32_AS"/>
</dbReference>
<proteinExistence type="inferred from homology"/>
<comment type="function">
    <text evidence="9">Enables the bacterium to metabolize sucrose as a sole carbon source.</text>
</comment>
<evidence type="ECO:0000313" key="13">
    <source>
        <dbReference type="Proteomes" id="UP000824258"/>
    </source>
</evidence>
<dbReference type="InterPro" id="IPR013148">
    <property type="entry name" value="Glyco_hydro_32_N"/>
</dbReference>
<dbReference type="InterPro" id="IPR051214">
    <property type="entry name" value="GH32_Enzymes"/>
</dbReference>
<dbReference type="Pfam" id="PF00251">
    <property type="entry name" value="Glyco_hydro_32N"/>
    <property type="match status" value="1"/>
</dbReference>
<keyword evidence="5 8" id="KW-0378">Hydrolase</keyword>
<protein>
    <recommendedName>
        <fullName evidence="4 8">Sucrose-6-phosphate hydrolase</fullName>
        <ecNumber evidence="3 8">3.2.1.26</ecNumber>
    </recommendedName>
    <alternativeName>
        <fullName evidence="7 9">Invertase</fullName>
    </alternativeName>
</protein>
<dbReference type="SMART" id="SM00640">
    <property type="entry name" value="Glyco_32"/>
    <property type="match status" value="1"/>
</dbReference>